<dbReference type="AlphaFoldDB" id="A0A2T5P530"/>
<protein>
    <submittedName>
        <fullName evidence="1">DUF1853 domain-containing protein</fullName>
    </submittedName>
</protein>
<comment type="caution">
    <text evidence="1">The sequence shown here is derived from an EMBL/GenBank/DDBJ whole genome shotgun (WGS) entry which is preliminary data.</text>
</comment>
<sequence>MQPFSSLAELPLRLRHDAVRELAWTLVSPPLIETAACPLRHPLQASDWAARPQVLGDWLLQLDAKPDALIAFLQQQPVRRLGHYYECLWQFALQAAPGVELLAHNLPVRVGTQTLGELDLLLRDQEGVHHVELAVKFYLGVAETDGAVRWWGPNPRDRLDLKLAHLCRHQLPLSGHPAARELLPRGPVHASFWMGGWLFDPSGVDLPALPGQTGNRPRSRWQLDQDWSPEAGEEWIEVPRLSWLAPLRRSGRPAALLEPAELSRPRLLARLQEQADGSWHEVQRMFLLPNDWITQTRS</sequence>
<organism evidence="1 2">
    <name type="scientific">Pseudomonas mangrovi</name>
    <dbReference type="NCBI Taxonomy" id="2161748"/>
    <lineage>
        <taxon>Bacteria</taxon>
        <taxon>Pseudomonadati</taxon>
        <taxon>Pseudomonadota</taxon>
        <taxon>Gammaproteobacteria</taxon>
        <taxon>Pseudomonadales</taxon>
        <taxon>Pseudomonadaceae</taxon>
        <taxon>Pseudomonas</taxon>
    </lineage>
</organism>
<reference evidence="1 2" key="1">
    <citation type="submission" date="2018-04" db="EMBL/GenBank/DDBJ databases">
        <title>Pseudomonas sp. nov., isolated from mangrove soil.</title>
        <authorList>
            <person name="Chen C."/>
        </authorList>
    </citation>
    <scope>NUCLEOTIDE SEQUENCE [LARGE SCALE GENOMIC DNA]</scope>
    <source>
        <strain evidence="1 2">TC-11</strain>
    </source>
</reference>
<dbReference type="InterPro" id="IPR015003">
    <property type="entry name" value="DUF1853"/>
</dbReference>
<dbReference type="Pfam" id="PF08907">
    <property type="entry name" value="DUF1853"/>
    <property type="match status" value="1"/>
</dbReference>
<evidence type="ECO:0000313" key="2">
    <source>
        <dbReference type="Proteomes" id="UP000244064"/>
    </source>
</evidence>
<gene>
    <name evidence="1" type="ORF">DBO85_18500</name>
</gene>
<proteinExistence type="predicted"/>
<accession>A0A2T5P530</accession>
<name>A0A2T5P530_9PSED</name>
<keyword evidence="2" id="KW-1185">Reference proteome</keyword>
<dbReference type="OrthoDB" id="378654at2"/>
<dbReference type="Proteomes" id="UP000244064">
    <property type="component" value="Unassembled WGS sequence"/>
</dbReference>
<evidence type="ECO:0000313" key="1">
    <source>
        <dbReference type="EMBL" id="PTU72821.1"/>
    </source>
</evidence>
<dbReference type="EMBL" id="QASN01000022">
    <property type="protein sequence ID" value="PTU72821.1"/>
    <property type="molecule type" value="Genomic_DNA"/>
</dbReference>